<dbReference type="InterPro" id="IPR011549">
    <property type="entry name" value="RibD_C"/>
</dbReference>
<dbReference type="SUPFAM" id="SSF53927">
    <property type="entry name" value="Cytidine deaminase-like"/>
    <property type="match status" value="1"/>
</dbReference>
<evidence type="ECO:0000256" key="12">
    <source>
        <dbReference type="ARBA" id="ARBA00049861"/>
    </source>
</evidence>
<dbReference type="PANTHER" id="PTHR38011:SF7">
    <property type="entry name" value="2,5-DIAMINO-6-RIBOSYLAMINO-4(3H)-PYRIMIDINONE 5'-PHOSPHATE REDUCTASE"/>
    <property type="match status" value="1"/>
</dbReference>
<dbReference type="Pfam" id="PF01872">
    <property type="entry name" value="RibD_C"/>
    <property type="match status" value="1"/>
</dbReference>
<comment type="pathway">
    <text evidence="2">Cofactor biosynthesis; riboflavin biosynthesis; 5-amino-6-(D-ribitylamino)uracil from GTP: step 2/4.</text>
</comment>
<evidence type="ECO:0000256" key="9">
    <source>
        <dbReference type="ARBA" id="ARBA00022857"/>
    </source>
</evidence>
<dbReference type="InterPro" id="IPR002734">
    <property type="entry name" value="RibDG_C"/>
</dbReference>
<dbReference type="InterPro" id="IPR002125">
    <property type="entry name" value="CMP_dCMP_dom"/>
</dbReference>
<dbReference type="Pfam" id="PF00383">
    <property type="entry name" value="dCMP_cyt_deam_1"/>
    <property type="match status" value="1"/>
</dbReference>
<evidence type="ECO:0000313" key="16">
    <source>
        <dbReference type="Proteomes" id="UP000242972"/>
    </source>
</evidence>
<evidence type="ECO:0000256" key="8">
    <source>
        <dbReference type="ARBA" id="ARBA00019930"/>
    </source>
</evidence>
<dbReference type="PANTHER" id="PTHR38011">
    <property type="entry name" value="DIHYDROFOLATE REDUCTASE FAMILY PROTEIN (AFU_ORTHOLOGUE AFUA_8G06820)"/>
    <property type="match status" value="1"/>
</dbReference>
<dbReference type="GO" id="GO:0008835">
    <property type="term" value="F:diaminohydroxyphosphoribosylaminopyrimidine deaminase activity"/>
    <property type="evidence" value="ECO:0007669"/>
    <property type="project" value="UniProtKB-EC"/>
</dbReference>
<dbReference type="Proteomes" id="UP000242972">
    <property type="component" value="Unassembled WGS sequence"/>
</dbReference>
<evidence type="ECO:0000256" key="11">
    <source>
        <dbReference type="ARBA" id="ARBA00023268"/>
    </source>
</evidence>
<evidence type="ECO:0000259" key="14">
    <source>
        <dbReference type="PROSITE" id="PS51747"/>
    </source>
</evidence>
<comment type="catalytic activity">
    <reaction evidence="13">
        <text>2,5-diamino-6-hydroxy-4-(5-phosphoribosylamino)-pyrimidine + H2O + H(+) = 5-amino-6-(5-phospho-D-ribosylamino)uracil + NH4(+)</text>
        <dbReference type="Rhea" id="RHEA:21868"/>
        <dbReference type="ChEBI" id="CHEBI:15377"/>
        <dbReference type="ChEBI" id="CHEBI:15378"/>
        <dbReference type="ChEBI" id="CHEBI:28938"/>
        <dbReference type="ChEBI" id="CHEBI:58453"/>
        <dbReference type="ChEBI" id="CHEBI:58614"/>
        <dbReference type="EC" id="3.5.4.26"/>
    </reaction>
</comment>
<evidence type="ECO:0000256" key="4">
    <source>
        <dbReference type="ARBA" id="ARBA00005259"/>
    </source>
</evidence>
<dbReference type="NCBIfam" id="TIGR00326">
    <property type="entry name" value="eubact_ribD"/>
    <property type="match status" value="1"/>
</dbReference>
<comment type="function">
    <text evidence="1">Converts 2,5-diamino-6-(ribosylamino)-4(3h)-pyrimidinone 5'-phosphate into 5-amino-6-(ribosylamino)-2,4(1h,3h)-pyrimidinedione 5'-phosphate.</text>
</comment>
<dbReference type="Gene3D" id="3.40.140.10">
    <property type="entry name" value="Cytidine Deaminase, domain 2"/>
    <property type="match status" value="1"/>
</dbReference>
<evidence type="ECO:0000256" key="2">
    <source>
        <dbReference type="ARBA" id="ARBA00004882"/>
    </source>
</evidence>
<dbReference type="InterPro" id="IPR004794">
    <property type="entry name" value="Eubact_RibD"/>
</dbReference>
<comment type="catalytic activity">
    <reaction evidence="12">
        <text>5-amino-6-(5-phospho-D-ribitylamino)uracil + NADP(+) = 5-amino-6-(5-phospho-D-ribosylamino)uracil + NADPH + H(+)</text>
        <dbReference type="Rhea" id="RHEA:17845"/>
        <dbReference type="ChEBI" id="CHEBI:15378"/>
        <dbReference type="ChEBI" id="CHEBI:57783"/>
        <dbReference type="ChEBI" id="CHEBI:58349"/>
        <dbReference type="ChEBI" id="CHEBI:58421"/>
        <dbReference type="ChEBI" id="CHEBI:58453"/>
        <dbReference type="EC" id="1.1.1.193"/>
    </reaction>
</comment>
<evidence type="ECO:0000256" key="10">
    <source>
        <dbReference type="ARBA" id="ARBA00023002"/>
    </source>
</evidence>
<evidence type="ECO:0000256" key="13">
    <source>
        <dbReference type="ARBA" id="ARBA00049886"/>
    </source>
</evidence>
<comment type="similarity">
    <text evidence="4">In the N-terminal section; belongs to the cytidine and deoxycytidylate deaminase family.</text>
</comment>
<keyword evidence="9" id="KW-0521">NADP</keyword>
<comment type="similarity">
    <text evidence="5">In the C-terminal section; belongs to the HTP reductase family.</text>
</comment>
<dbReference type="EC" id="1.1.1.193" evidence="7"/>
<dbReference type="InterPro" id="IPR050765">
    <property type="entry name" value="Riboflavin_Biosynth_HTPR"/>
</dbReference>
<dbReference type="GO" id="GO:0050661">
    <property type="term" value="F:NADP binding"/>
    <property type="evidence" value="ECO:0007669"/>
    <property type="project" value="InterPro"/>
</dbReference>
<dbReference type="Gene3D" id="3.40.430.10">
    <property type="entry name" value="Dihydrofolate Reductase, subunit A"/>
    <property type="match status" value="1"/>
</dbReference>
<dbReference type="EC" id="3.5.4.26" evidence="6"/>
<comment type="pathway">
    <text evidence="3">Cofactor biosynthesis; riboflavin biosynthesis; 5-amino-6-(D-ribitylamino)uracil from GTP: step 3/4.</text>
</comment>
<gene>
    <name evidence="15" type="primary">ribD</name>
    <name evidence="15" type="ORF">C7B46_14355</name>
</gene>
<feature type="domain" description="CMP/dCMP-type deaminase" evidence="14">
    <location>
        <begin position="1"/>
        <end position="71"/>
    </location>
</feature>
<keyword evidence="11" id="KW-0511">Multifunctional enzyme</keyword>
<evidence type="ECO:0000256" key="5">
    <source>
        <dbReference type="ARBA" id="ARBA00007417"/>
    </source>
</evidence>
<sequence length="308" mass="33059">MYALRQAGERARGGSLYVTLEPCNHQGRTPPCTEAIIAAGIHSVHIATLDPNPHVAGGGAQRLRQQGISVEVGDLESEAIALNRPFMTWSTLGRPMVTLKAATSLDGKINGWVPATRYLSSAETLKTVHDLRRSHDAILVGIGTVMADDPALTYRGKGQGRDPIRVIVDSHGRTPPTCRALQTASQAPTLIYSTEDASLEWERQIFASGGEVVRVAHADSGRVHLPSVLQDLAERRILSLLVEGGATIHGEFLKQGLADQWINFFSPILIGDRGLASVSGSPVPSTTCELVEVRTLGADLMVRALITR</sequence>
<dbReference type="GO" id="GO:0009231">
    <property type="term" value="P:riboflavin biosynthetic process"/>
    <property type="evidence" value="ECO:0007669"/>
    <property type="project" value="UniProtKB-UniPathway"/>
</dbReference>
<dbReference type="EMBL" id="PXYW01000041">
    <property type="protein sequence ID" value="PSR32434.1"/>
    <property type="molecule type" value="Genomic_DNA"/>
</dbReference>
<comment type="caution">
    <text evidence="15">The sequence shown here is derived from an EMBL/GenBank/DDBJ whole genome shotgun (WGS) entry which is preliminary data.</text>
</comment>
<proteinExistence type="inferred from homology"/>
<protein>
    <recommendedName>
        <fullName evidence="8">Riboflavin biosynthesis protein RibD</fullName>
        <ecNumber evidence="7">1.1.1.193</ecNumber>
        <ecNumber evidence="6">3.5.4.26</ecNumber>
    </recommendedName>
</protein>
<dbReference type="AlphaFoldDB" id="A0A2T2XD39"/>
<reference evidence="15 16" key="1">
    <citation type="journal article" date="2014" name="BMC Genomics">
        <title>Comparison of environmental and isolate Sulfobacillus genomes reveals diverse carbon, sulfur, nitrogen, and hydrogen metabolisms.</title>
        <authorList>
            <person name="Justice N.B."/>
            <person name="Norman A."/>
            <person name="Brown C.T."/>
            <person name="Singh A."/>
            <person name="Thomas B.C."/>
            <person name="Banfield J.F."/>
        </authorList>
    </citation>
    <scope>NUCLEOTIDE SEQUENCE [LARGE SCALE GENOMIC DNA]</scope>
    <source>
        <strain evidence="15">AMDSBA4</strain>
    </source>
</reference>
<dbReference type="GO" id="GO:0008703">
    <property type="term" value="F:5-amino-6-(5-phosphoribosylamino)uracil reductase activity"/>
    <property type="evidence" value="ECO:0007669"/>
    <property type="project" value="UniProtKB-EC"/>
</dbReference>
<dbReference type="InterPro" id="IPR024072">
    <property type="entry name" value="DHFR-like_dom_sf"/>
</dbReference>
<dbReference type="InterPro" id="IPR016193">
    <property type="entry name" value="Cytidine_deaminase-like"/>
</dbReference>
<accession>A0A2T2XD39</accession>
<dbReference type="UniPathway" id="UPA00275">
    <property type="reaction ID" value="UER00401"/>
</dbReference>
<dbReference type="PROSITE" id="PS51747">
    <property type="entry name" value="CYT_DCMP_DEAMINASES_2"/>
    <property type="match status" value="1"/>
</dbReference>
<evidence type="ECO:0000256" key="3">
    <source>
        <dbReference type="ARBA" id="ARBA00004910"/>
    </source>
</evidence>
<dbReference type="SUPFAM" id="SSF53597">
    <property type="entry name" value="Dihydrofolate reductase-like"/>
    <property type="match status" value="1"/>
</dbReference>
<evidence type="ECO:0000256" key="7">
    <source>
        <dbReference type="ARBA" id="ARBA00013173"/>
    </source>
</evidence>
<organism evidence="15 16">
    <name type="scientific">Sulfobacillus benefaciens</name>
    <dbReference type="NCBI Taxonomy" id="453960"/>
    <lineage>
        <taxon>Bacteria</taxon>
        <taxon>Bacillati</taxon>
        <taxon>Bacillota</taxon>
        <taxon>Clostridia</taxon>
        <taxon>Eubacteriales</taxon>
        <taxon>Clostridiales Family XVII. Incertae Sedis</taxon>
        <taxon>Sulfobacillus</taxon>
    </lineage>
</organism>
<evidence type="ECO:0000256" key="1">
    <source>
        <dbReference type="ARBA" id="ARBA00002151"/>
    </source>
</evidence>
<evidence type="ECO:0000256" key="6">
    <source>
        <dbReference type="ARBA" id="ARBA00012766"/>
    </source>
</evidence>
<evidence type="ECO:0000313" key="15">
    <source>
        <dbReference type="EMBL" id="PSR32434.1"/>
    </source>
</evidence>
<keyword evidence="10" id="KW-0560">Oxidoreductase</keyword>
<name>A0A2T2XD39_9FIRM</name>
<dbReference type="NCBIfam" id="TIGR00227">
    <property type="entry name" value="ribD_Cterm"/>
    <property type="match status" value="1"/>
</dbReference>